<dbReference type="PANTHER" id="PTHR43745">
    <property type="entry name" value="NITROREDUCTASE MJ1384-RELATED"/>
    <property type="match status" value="1"/>
</dbReference>
<evidence type="ECO:0000313" key="3">
    <source>
        <dbReference type="Proteomes" id="UP000446768"/>
    </source>
</evidence>
<dbReference type="InterPro" id="IPR000415">
    <property type="entry name" value="Nitroreductase-like"/>
</dbReference>
<keyword evidence="3" id="KW-1185">Reference proteome</keyword>
<dbReference type="InterPro" id="IPR029479">
    <property type="entry name" value="Nitroreductase"/>
</dbReference>
<reference evidence="2 3" key="1">
    <citation type="submission" date="2019-11" db="EMBL/GenBank/DDBJ databases">
        <title>Novel species isolated from a subtropical stream in China.</title>
        <authorList>
            <person name="Lu H."/>
        </authorList>
    </citation>
    <scope>NUCLEOTIDE SEQUENCE [LARGE SCALE GENOMIC DNA]</scope>
    <source>
        <strain evidence="2 3">FT92W</strain>
    </source>
</reference>
<dbReference type="Pfam" id="PF00881">
    <property type="entry name" value="Nitroreductase"/>
    <property type="match status" value="1"/>
</dbReference>
<dbReference type="InterPro" id="IPR052544">
    <property type="entry name" value="Bacteriocin_Proc_Enz"/>
</dbReference>
<dbReference type="SUPFAM" id="SSF55469">
    <property type="entry name" value="FMN-dependent nitroreductase-like"/>
    <property type="match status" value="1"/>
</dbReference>
<gene>
    <name evidence="2" type="ORF">GJ700_02705</name>
</gene>
<organism evidence="2 3">
    <name type="scientific">Pseudoduganella rivuli</name>
    <dbReference type="NCBI Taxonomy" id="2666085"/>
    <lineage>
        <taxon>Bacteria</taxon>
        <taxon>Pseudomonadati</taxon>
        <taxon>Pseudomonadota</taxon>
        <taxon>Betaproteobacteria</taxon>
        <taxon>Burkholderiales</taxon>
        <taxon>Oxalobacteraceae</taxon>
        <taxon>Telluria group</taxon>
        <taxon>Pseudoduganella</taxon>
    </lineage>
</organism>
<comment type="caution">
    <text evidence="2">The sequence shown here is derived from an EMBL/GenBank/DDBJ whole genome shotgun (WGS) entry which is preliminary data.</text>
</comment>
<sequence length="233" mass="25005">MWLDYPDPHPKDTVTPYEPICWPTGAVMDLAEPTDFAQAFGDVVAARRSNRTFGPLSLMDLSALLWYSCRSVAQRPSGLGFDLSFRPAPSAGAIHPIHVLACSQEQNIWQRYNPVRHQLIEVPDRLLPPQSAMTEISPALPIQKGTILWLAAEVGKTASKYENIASLIWRDAGALLAHLGLAASSLGLNFCPLGATGAKWGTALDETKLICGVGVALVGTPAIADVPGDIVKL</sequence>
<proteinExistence type="predicted"/>
<accession>A0A7X2IIR7</accession>
<dbReference type="Proteomes" id="UP000446768">
    <property type="component" value="Unassembled WGS sequence"/>
</dbReference>
<dbReference type="Gene3D" id="3.40.109.10">
    <property type="entry name" value="NADH Oxidase"/>
    <property type="match status" value="1"/>
</dbReference>
<protein>
    <recommendedName>
        <fullName evidence="1">Nitroreductase domain-containing protein</fullName>
    </recommendedName>
</protein>
<dbReference type="GO" id="GO:0016491">
    <property type="term" value="F:oxidoreductase activity"/>
    <property type="evidence" value="ECO:0007669"/>
    <property type="project" value="InterPro"/>
</dbReference>
<dbReference type="PANTHER" id="PTHR43745:SF2">
    <property type="entry name" value="NITROREDUCTASE MJ1384-RELATED"/>
    <property type="match status" value="1"/>
</dbReference>
<dbReference type="EMBL" id="WKJJ01000002">
    <property type="protein sequence ID" value="MRV70629.1"/>
    <property type="molecule type" value="Genomic_DNA"/>
</dbReference>
<feature type="domain" description="Nitroreductase" evidence="1">
    <location>
        <begin position="45"/>
        <end position="196"/>
    </location>
</feature>
<dbReference type="AlphaFoldDB" id="A0A7X2IIR7"/>
<evidence type="ECO:0000313" key="2">
    <source>
        <dbReference type="EMBL" id="MRV70629.1"/>
    </source>
</evidence>
<name>A0A7X2IIR7_9BURK</name>
<evidence type="ECO:0000259" key="1">
    <source>
        <dbReference type="Pfam" id="PF00881"/>
    </source>
</evidence>